<gene>
    <name evidence="3" type="ORF">BDV98DRAFT_572732</name>
</gene>
<name>A0A5C3Q9N7_9AGAR</name>
<dbReference type="Pfam" id="PF13668">
    <property type="entry name" value="Ferritin_2"/>
    <property type="match status" value="1"/>
</dbReference>
<organism evidence="3 4">
    <name type="scientific">Pterulicium gracile</name>
    <dbReference type="NCBI Taxonomy" id="1884261"/>
    <lineage>
        <taxon>Eukaryota</taxon>
        <taxon>Fungi</taxon>
        <taxon>Dikarya</taxon>
        <taxon>Basidiomycota</taxon>
        <taxon>Agaricomycotina</taxon>
        <taxon>Agaricomycetes</taxon>
        <taxon>Agaricomycetidae</taxon>
        <taxon>Agaricales</taxon>
        <taxon>Pleurotineae</taxon>
        <taxon>Pterulaceae</taxon>
        <taxon>Pterulicium</taxon>
    </lineage>
</organism>
<dbReference type="InterPro" id="IPR039254">
    <property type="entry name" value="Rds1"/>
</dbReference>
<proteinExistence type="predicted"/>
<evidence type="ECO:0000313" key="3">
    <source>
        <dbReference type="EMBL" id="TFK98471.1"/>
    </source>
</evidence>
<feature type="signal peptide" evidence="2">
    <location>
        <begin position="1"/>
        <end position="19"/>
    </location>
</feature>
<evidence type="ECO:0000256" key="2">
    <source>
        <dbReference type="SAM" id="SignalP"/>
    </source>
</evidence>
<feature type="compositionally biased region" description="Low complexity" evidence="1">
    <location>
        <begin position="61"/>
        <end position="87"/>
    </location>
</feature>
<dbReference type="STRING" id="1884261.A0A5C3Q9N7"/>
<reference evidence="3 4" key="1">
    <citation type="journal article" date="2019" name="Nat. Ecol. Evol.">
        <title>Megaphylogeny resolves global patterns of mushroom evolution.</title>
        <authorList>
            <person name="Varga T."/>
            <person name="Krizsan K."/>
            <person name="Foldi C."/>
            <person name="Dima B."/>
            <person name="Sanchez-Garcia M."/>
            <person name="Sanchez-Ramirez S."/>
            <person name="Szollosi G.J."/>
            <person name="Szarkandi J.G."/>
            <person name="Papp V."/>
            <person name="Albert L."/>
            <person name="Andreopoulos W."/>
            <person name="Angelini C."/>
            <person name="Antonin V."/>
            <person name="Barry K.W."/>
            <person name="Bougher N.L."/>
            <person name="Buchanan P."/>
            <person name="Buyck B."/>
            <person name="Bense V."/>
            <person name="Catcheside P."/>
            <person name="Chovatia M."/>
            <person name="Cooper J."/>
            <person name="Damon W."/>
            <person name="Desjardin D."/>
            <person name="Finy P."/>
            <person name="Geml J."/>
            <person name="Haridas S."/>
            <person name="Hughes K."/>
            <person name="Justo A."/>
            <person name="Karasinski D."/>
            <person name="Kautmanova I."/>
            <person name="Kiss B."/>
            <person name="Kocsube S."/>
            <person name="Kotiranta H."/>
            <person name="LaButti K.M."/>
            <person name="Lechner B.E."/>
            <person name="Liimatainen K."/>
            <person name="Lipzen A."/>
            <person name="Lukacs Z."/>
            <person name="Mihaltcheva S."/>
            <person name="Morgado L.N."/>
            <person name="Niskanen T."/>
            <person name="Noordeloos M.E."/>
            <person name="Ohm R.A."/>
            <person name="Ortiz-Santana B."/>
            <person name="Ovrebo C."/>
            <person name="Racz N."/>
            <person name="Riley R."/>
            <person name="Savchenko A."/>
            <person name="Shiryaev A."/>
            <person name="Soop K."/>
            <person name="Spirin V."/>
            <person name="Szebenyi C."/>
            <person name="Tomsovsky M."/>
            <person name="Tulloss R.E."/>
            <person name="Uehling J."/>
            <person name="Grigoriev I.V."/>
            <person name="Vagvolgyi C."/>
            <person name="Papp T."/>
            <person name="Martin F.M."/>
            <person name="Miettinen O."/>
            <person name="Hibbett D.S."/>
            <person name="Nagy L.G."/>
        </authorList>
    </citation>
    <scope>NUCLEOTIDE SEQUENCE [LARGE SCALE GENOMIC DNA]</scope>
    <source>
        <strain evidence="3 4">CBS 309.79</strain>
    </source>
</reference>
<keyword evidence="4" id="KW-1185">Reference proteome</keyword>
<dbReference type="AlphaFoldDB" id="A0A5C3Q9N7"/>
<feature type="chain" id="PRO_5022744613" description="Ferritin-like domain-containing protein" evidence="2">
    <location>
        <begin position="20"/>
        <end position="442"/>
    </location>
</feature>
<evidence type="ECO:0008006" key="5">
    <source>
        <dbReference type="Google" id="ProtNLM"/>
    </source>
</evidence>
<dbReference type="OrthoDB" id="2098436at2759"/>
<accession>A0A5C3Q9N7</accession>
<feature type="region of interest" description="Disordered" evidence="1">
    <location>
        <begin position="61"/>
        <end position="123"/>
    </location>
</feature>
<dbReference type="EMBL" id="ML178839">
    <property type="protein sequence ID" value="TFK98471.1"/>
    <property type="molecule type" value="Genomic_DNA"/>
</dbReference>
<protein>
    <recommendedName>
        <fullName evidence="5">Ferritin-like domain-containing protein</fullName>
    </recommendedName>
</protein>
<dbReference type="PANTHER" id="PTHR38705:SF1">
    <property type="entry name" value="PROTEIN RDS1"/>
    <property type="match status" value="1"/>
</dbReference>
<evidence type="ECO:0000313" key="4">
    <source>
        <dbReference type="Proteomes" id="UP000305067"/>
    </source>
</evidence>
<dbReference type="PANTHER" id="PTHR38705">
    <property type="entry name" value="PROTEIN RDS1"/>
    <property type="match status" value="1"/>
</dbReference>
<evidence type="ECO:0000256" key="1">
    <source>
        <dbReference type="SAM" id="MobiDB-lite"/>
    </source>
</evidence>
<sequence>MRSTFKLAVLAATLSAVQSAPQVHPARQLISVLSSVVASATESAASVTSSLSSVIESASTTASAESSTAEDASSSPYASTPTSFSSYTGTYSPNPAATGYKNLPPGGVGTDPNGPPPDYSPSDEFDLQSLILATYQEYIELDLFHNGLASYSTGEFDDAGIDESQRYLLQFMAEQEVGHSTAFNNMLPPDSKVQICNYTYPHDSVRSFIDFSQVLTRWGEAGVYGFLPHLTSRPMAQIMLQSITTEAKQQEAFAMMEGLFPQVYWFNMGLPQSYAWSLLVQYISACPPSNPRVNFNVFPLLFVLNQPQLYSDDSQSAVATNNTSLWEPGSSIEFAWEANGVQKGPIETGGYATAVNSSAGAPRFAAFIHQLNVTYVPLEDVDTENRTASAPLPDFRMFNSTNGPNVNGTVFVSLVDEDVYLTPYNLSLIVDHTLAVGYLHAY</sequence>
<keyword evidence="2" id="KW-0732">Signal</keyword>
<dbReference type="Proteomes" id="UP000305067">
    <property type="component" value="Unassembled WGS sequence"/>
</dbReference>